<feature type="transmembrane region" description="Helical" evidence="6">
    <location>
        <begin position="250"/>
        <end position="272"/>
    </location>
</feature>
<keyword evidence="5 6" id="KW-0472">Membrane</keyword>
<feature type="domain" description="Major facilitator superfamily (MFS) profile" evidence="7">
    <location>
        <begin position="16"/>
        <end position="395"/>
    </location>
</feature>
<gene>
    <name evidence="8" type="ORF">EDM21_07630</name>
</gene>
<sequence length="402" mass="42679">MRTKIRAAAKRLWTRDFAVTTLSNLLLFYSFQLLIPTIPLYAAQLGGGQAQIGLLMGLFTLASLLTRPLAGKALDVLGRKHVLTAGLALCGIAVFGYSLAAVLTLLLVLRFIHGIGWGISTTSLGTVISDIVPSDRRGEGMGIYGLSNTMAMALAPLTGLWIASTYGFHALFVSSTLLAFAAMLISFLINQKPRRAQKKPVAFTWRSMSSGLLEPGALLPSLLLFFTATCYGGVVTFLTLFGEEAGISNVGWFFVVNAVMLLVTRPLTGLIFDRKGPSWVLIPGALFTGGGLWLLSYADSALSLASAAAVFGAGFGSVQPALLAWTIERTPPSRRGAANGTFYSANDLGIGTGSMLLGILATRTGGYGAAYRWSVVLIVVLLAIYACYLIRAKRKAARIKPA</sequence>
<evidence type="ECO:0000313" key="8">
    <source>
        <dbReference type="EMBL" id="MVO99397.1"/>
    </source>
</evidence>
<reference evidence="8 9" key="1">
    <citation type="journal article" date="2019" name="Microorganisms">
        <title>Paenibacillus lutrae sp. nov., A Chitinolytic Species Isolated from A River Otter in Castril Natural Park, Granada, Spain.</title>
        <authorList>
            <person name="Rodriguez M."/>
            <person name="Reina J.C."/>
            <person name="Bejar V."/>
            <person name="Llamas I."/>
        </authorList>
    </citation>
    <scope>NUCLEOTIDE SEQUENCE [LARGE SCALE GENOMIC DNA]</scope>
    <source>
        <strain evidence="8 9">N10</strain>
    </source>
</reference>
<feature type="transmembrane region" description="Helical" evidence="6">
    <location>
        <begin position="348"/>
        <end position="365"/>
    </location>
</feature>
<keyword evidence="4 6" id="KW-1133">Transmembrane helix</keyword>
<dbReference type="InterPro" id="IPR036259">
    <property type="entry name" value="MFS_trans_sf"/>
</dbReference>
<comment type="caution">
    <text evidence="8">The sequence shown here is derived from an EMBL/GenBank/DDBJ whole genome shotgun (WGS) entry which is preliminary data.</text>
</comment>
<feature type="transmembrane region" description="Helical" evidence="6">
    <location>
        <begin position="279"/>
        <end position="298"/>
    </location>
</feature>
<dbReference type="OrthoDB" id="9814001at2"/>
<dbReference type="PROSITE" id="PS50850">
    <property type="entry name" value="MFS"/>
    <property type="match status" value="1"/>
</dbReference>
<dbReference type="Gene3D" id="1.20.1250.20">
    <property type="entry name" value="MFS general substrate transporter like domains"/>
    <property type="match status" value="1"/>
</dbReference>
<feature type="transmembrane region" description="Helical" evidence="6">
    <location>
        <begin position="371"/>
        <end position="390"/>
    </location>
</feature>
<evidence type="ECO:0000256" key="5">
    <source>
        <dbReference type="ARBA" id="ARBA00023136"/>
    </source>
</evidence>
<evidence type="ECO:0000256" key="4">
    <source>
        <dbReference type="ARBA" id="ARBA00022989"/>
    </source>
</evidence>
<dbReference type="GO" id="GO:0022857">
    <property type="term" value="F:transmembrane transporter activity"/>
    <property type="evidence" value="ECO:0007669"/>
    <property type="project" value="InterPro"/>
</dbReference>
<dbReference type="PROSITE" id="PS00216">
    <property type="entry name" value="SUGAR_TRANSPORT_1"/>
    <property type="match status" value="1"/>
</dbReference>
<evidence type="ECO:0000256" key="1">
    <source>
        <dbReference type="ARBA" id="ARBA00004651"/>
    </source>
</evidence>
<dbReference type="Pfam" id="PF07690">
    <property type="entry name" value="MFS_1"/>
    <property type="match status" value="1"/>
</dbReference>
<evidence type="ECO:0000259" key="7">
    <source>
        <dbReference type="PROSITE" id="PS50850"/>
    </source>
</evidence>
<evidence type="ECO:0000256" key="2">
    <source>
        <dbReference type="ARBA" id="ARBA00022448"/>
    </source>
</evidence>
<organism evidence="8 9">
    <name type="scientific">Paenibacillus lutrae</name>
    <dbReference type="NCBI Taxonomy" id="2078573"/>
    <lineage>
        <taxon>Bacteria</taxon>
        <taxon>Bacillati</taxon>
        <taxon>Bacillota</taxon>
        <taxon>Bacilli</taxon>
        <taxon>Bacillales</taxon>
        <taxon>Paenibacillaceae</taxon>
        <taxon>Paenibacillus</taxon>
    </lineage>
</organism>
<protein>
    <submittedName>
        <fullName evidence="8">MFS transporter</fullName>
    </submittedName>
</protein>
<proteinExistence type="predicted"/>
<dbReference type="AlphaFoldDB" id="A0A7X3FGT6"/>
<evidence type="ECO:0000313" key="9">
    <source>
        <dbReference type="Proteomes" id="UP000490800"/>
    </source>
</evidence>
<comment type="subcellular location">
    <subcellularLocation>
        <location evidence="1">Cell membrane</location>
        <topology evidence="1">Multi-pass membrane protein</topology>
    </subcellularLocation>
</comment>
<dbReference type="GO" id="GO:0005886">
    <property type="term" value="C:plasma membrane"/>
    <property type="evidence" value="ECO:0007669"/>
    <property type="project" value="UniProtKB-SubCell"/>
</dbReference>
<dbReference type="RefSeq" id="WP_157334364.1">
    <property type="nucleotide sequence ID" value="NZ_RHLK01000003.1"/>
</dbReference>
<evidence type="ECO:0000256" key="6">
    <source>
        <dbReference type="SAM" id="Phobius"/>
    </source>
</evidence>
<dbReference type="SUPFAM" id="SSF103473">
    <property type="entry name" value="MFS general substrate transporter"/>
    <property type="match status" value="1"/>
</dbReference>
<feature type="transmembrane region" description="Helical" evidence="6">
    <location>
        <begin position="51"/>
        <end position="70"/>
    </location>
</feature>
<keyword evidence="2" id="KW-0813">Transport</keyword>
<evidence type="ECO:0000256" key="3">
    <source>
        <dbReference type="ARBA" id="ARBA00022692"/>
    </source>
</evidence>
<feature type="transmembrane region" description="Helical" evidence="6">
    <location>
        <begin position="304"/>
        <end position="327"/>
    </location>
</feature>
<accession>A0A7X3FGT6</accession>
<keyword evidence="9" id="KW-1185">Reference proteome</keyword>
<dbReference type="PANTHER" id="PTHR23531">
    <property type="entry name" value="QUINOLENE RESISTANCE PROTEIN NORA"/>
    <property type="match status" value="1"/>
</dbReference>
<keyword evidence="3 6" id="KW-0812">Transmembrane</keyword>
<dbReference type="EMBL" id="RHLK01000003">
    <property type="protein sequence ID" value="MVO99397.1"/>
    <property type="molecule type" value="Genomic_DNA"/>
</dbReference>
<name>A0A7X3FGT6_9BACL</name>
<feature type="transmembrane region" description="Helical" evidence="6">
    <location>
        <begin position="82"/>
        <end position="109"/>
    </location>
</feature>
<feature type="transmembrane region" description="Helical" evidence="6">
    <location>
        <begin position="115"/>
        <end position="132"/>
    </location>
</feature>
<feature type="transmembrane region" description="Helical" evidence="6">
    <location>
        <begin position="144"/>
        <end position="162"/>
    </location>
</feature>
<feature type="transmembrane region" description="Helical" evidence="6">
    <location>
        <begin position="216"/>
        <end position="238"/>
    </location>
</feature>
<dbReference type="InterPro" id="IPR020846">
    <property type="entry name" value="MFS_dom"/>
</dbReference>
<dbReference type="Proteomes" id="UP000490800">
    <property type="component" value="Unassembled WGS sequence"/>
</dbReference>
<feature type="transmembrane region" description="Helical" evidence="6">
    <location>
        <begin position="168"/>
        <end position="189"/>
    </location>
</feature>
<dbReference type="InterPro" id="IPR011701">
    <property type="entry name" value="MFS"/>
</dbReference>
<dbReference type="InterPro" id="IPR052714">
    <property type="entry name" value="MFS_Exporter"/>
</dbReference>
<dbReference type="CDD" id="cd17489">
    <property type="entry name" value="MFS_YfcJ_like"/>
    <property type="match status" value="1"/>
</dbReference>
<dbReference type="InterPro" id="IPR005829">
    <property type="entry name" value="Sugar_transporter_CS"/>
</dbReference>
<dbReference type="PANTHER" id="PTHR23531:SF2">
    <property type="entry name" value="PERMEASE"/>
    <property type="match status" value="1"/>
</dbReference>